<evidence type="ECO:0000256" key="4">
    <source>
        <dbReference type="ARBA" id="ARBA00022723"/>
    </source>
</evidence>
<dbReference type="GO" id="GO:0016705">
    <property type="term" value="F:oxidoreductase activity, acting on paired donors, with incorporation or reduction of molecular oxygen"/>
    <property type="evidence" value="ECO:0007669"/>
    <property type="project" value="InterPro"/>
</dbReference>
<keyword evidence="10" id="KW-0812">Transmembrane</keyword>
<keyword evidence="6 8" id="KW-0408">Iron</keyword>
<dbReference type="GO" id="GO:0020037">
    <property type="term" value="F:heme binding"/>
    <property type="evidence" value="ECO:0007669"/>
    <property type="project" value="InterPro"/>
</dbReference>
<evidence type="ECO:0008006" key="13">
    <source>
        <dbReference type="Google" id="ProtNLM"/>
    </source>
</evidence>
<dbReference type="Pfam" id="PF00067">
    <property type="entry name" value="p450"/>
    <property type="match status" value="1"/>
</dbReference>
<evidence type="ECO:0000256" key="3">
    <source>
        <dbReference type="ARBA" id="ARBA00022617"/>
    </source>
</evidence>
<comment type="similarity">
    <text evidence="2 9">Belongs to the cytochrome P450 family.</text>
</comment>
<evidence type="ECO:0000256" key="9">
    <source>
        <dbReference type="RuleBase" id="RU000461"/>
    </source>
</evidence>
<dbReference type="AlphaFoldDB" id="A0A9N9WW75"/>
<evidence type="ECO:0000256" key="5">
    <source>
        <dbReference type="ARBA" id="ARBA00023002"/>
    </source>
</evidence>
<dbReference type="PROSITE" id="PS00086">
    <property type="entry name" value="CYTOCHROME_P450"/>
    <property type="match status" value="1"/>
</dbReference>
<keyword evidence="7 9" id="KW-0503">Monooxygenase</keyword>
<dbReference type="PRINTS" id="PR00463">
    <property type="entry name" value="EP450I"/>
</dbReference>
<evidence type="ECO:0000313" key="12">
    <source>
        <dbReference type="Proteomes" id="UP001153620"/>
    </source>
</evidence>
<dbReference type="SUPFAM" id="SSF48264">
    <property type="entry name" value="Cytochrome P450"/>
    <property type="match status" value="1"/>
</dbReference>
<keyword evidence="10" id="KW-1133">Transmembrane helix</keyword>
<name>A0A9N9WW75_9DIPT</name>
<keyword evidence="3 8" id="KW-0349">Heme</keyword>
<reference evidence="11" key="1">
    <citation type="submission" date="2022-01" db="EMBL/GenBank/DDBJ databases">
        <authorList>
            <person name="King R."/>
        </authorList>
    </citation>
    <scope>NUCLEOTIDE SEQUENCE</scope>
</reference>
<dbReference type="InterPro" id="IPR036396">
    <property type="entry name" value="Cyt_P450_sf"/>
</dbReference>
<dbReference type="PANTHER" id="PTHR24279:SF120">
    <property type="entry name" value="CYTOCHROME P450"/>
    <property type="match status" value="1"/>
</dbReference>
<proteinExistence type="inferred from homology"/>
<evidence type="ECO:0000256" key="1">
    <source>
        <dbReference type="ARBA" id="ARBA00001971"/>
    </source>
</evidence>
<evidence type="ECO:0000256" key="2">
    <source>
        <dbReference type="ARBA" id="ARBA00010617"/>
    </source>
</evidence>
<dbReference type="OrthoDB" id="3945418at2759"/>
<dbReference type="GO" id="GO:0005506">
    <property type="term" value="F:iron ion binding"/>
    <property type="evidence" value="ECO:0007669"/>
    <property type="project" value="InterPro"/>
</dbReference>
<dbReference type="GO" id="GO:0004497">
    <property type="term" value="F:monooxygenase activity"/>
    <property type="evidence" value="ECO:0007669"/>
    <property type="project" value="UniProtKB-KW"/>
</dbReference>
<evidence type="ECO:0000313" key="11">
    <source>
        <dbReference type="EMBL" id="CAG9806310.1"/>
    </source>
</evidence>
<dbReference type="Gene3D" id="1.10.630.10">
    <property type="entry name" value="Cytochrome P450"/>
    <property type="match status" value="1"/>
</dbReference>
<dbReference type="InterPro" id="IPR002401">
    <property type="entry name" value="Cyt_P450_E_grp-I"/>
</dbReference>
<dbReference type="PRINTS" id="PR00385">
    <property type="entry name" value="P450"/>
</dbReference>
<feature type="transmembrane region" description="Helical" evidence="10">
    <location>
        <begin position="6"/>
        <end position="24"/>
    </location>
</feature>
<dbReference type="Proteomes" id="UP001153620">
    <property type="component" value="Chromosome 3"/>
</dbReference>
<feature type="binding site" description="axial binding residue" evidence="8">
    <location>
        <position position="442"/>
    </location>
    <ligand>
        <name>heme</name>
        <dbReference type="ChEBI" id="CHEBI:30413"/>
    </ligand>
    <ligandPart>
        <name>Fe</name>
        <dbReference type="ChEBI" id="CHEBI:18248"/>
    </ligandPart>
</feature>
<sequence>MEVHKYLLLTTITTIFFYIYIRFLRKVKKLSIPGPLSLPFFGTKWQSIEMSKLHEYYDGLNKNYGDVVMELNGNFPIVSIFNRQDIDKVLSSPSQFPFRPPNEIQTFYRMQNKNRYSSTGIANEQGPEWLKLRTKLSLKTLENRKFHDQFCNDLNDICSDFNDVIRTVRNENNEIKNFHENLRLMSFETNCFFVLGKRGYGSIEGSEKIAKLTDANVKIMEAIRDTYYGTQFWKYFPTKAYKTFAESEELIYDVISEIIEKILIEDKEKASDTEITSILEKVVNAEGLDMKDKICGIIDFLAGSTEAKTATIMFLLYHLSEHPEVQNEIFKEASLLNEFLTADDLKKAHYTRAVLYETFRLTPTAPALARILENDFELSGHHVKSGTFVLCQTMVACLKEENFIDSNSFKPKRWLNANGEFDSSNLPESSLVLPFGTGKRACPGRKFAEVELVAIVIKLVRAFKIKYESRFDKVFKFIMTPEFPVDMKFEDR</sequence>
<evidence type="ECO:0000256" key="7">
    <source>
        <dbReference type="ARBA" id="ARBA00023033"/>
    </source>
</evidence>
<dbReference type="CDD" id="cd11054">
    <property type="entry name" value="CYP24A1-like"/>
    <property type="match status" value="1"/>
</dbReference>
<keyword evidence="5 9" id="KW-0560">Oxidoreductase</keyword>
<dbReference type="EMBL" id="OU895879">
    <property type="protein sequence ID" value="CAG9806310.1"/>
    <property type="molecule type" value="Genomic_DNA"/>
</dbReference>
<keyword evidence="10" id="KW-0472">Membrane</keyword>
<gene>
    <name evidence="11" type="ORF">CHIRRI_LOCUS9170</name>
</gene>
<dbReference type="InterPro" id="IPR050479">
    <property type="entry name" value="CYP11_CYP27_families"/>
</dbReference>
<evidence type="ECO:0000256" key="10">
    <source>
        <dbReference type="SAM" id="Phobius"/>
    </source>
</evidence>
<organism evidence="11 12">
    <name type="scientific">Chironomus riparius</name>
    <dbReference type="NCBI Taxonomy" id="315576"/>
    <lineage>
        <taxon>Eukaryota</taxon>
        <taxon>Metazoa</taxon>
        <taxon>Ecdysozoa</taxon>
        <taxon>Arthropoda</taxon>
        <taxon>Hexapoda</taxon>
        <taxon>Insecta</taxon>
        <taxon>Pterygota</taxon>
        <taxon>Neoptera</taxon>
        <taxon>Endopterygota</taxon>
        <taxon>Diptera</taxon>
        <taxon>Nematocera</taxon>
        <taxon>Chironomoidea</taxon>
        <taxon>Chironomidae</taxon>
        <taxon>Chironominae</taxon>
        <taxon>Chironomus</taxon>
    </lineage>
</organism>
<protein>
    <recommendedName>
        <fullName evidence="13">Cytochrome P450</fullName>
    </recommendedName>
</protein>
<dbReference type="InterPro" id="IPR001128">
    <property type="entry name" value="Cyt_P450"/>
</dbReference>
<evidence type="ECO:0000256" key="6">
    <source>
        <dbReference type="ARBA" id="ARBA00023004"/>
    </source>
</evidence>
<accession>A0A9N9WW75</accession>
<dbReference type="PANTHER" id="PTHR24279">
    <property type="entry name" value="CYTOCHROME P450"/>
    <property type="match status" value="1"/>
</dbReference>
<dbReference type="InterPro" id="IPR017972">
    <property type="entry name" value="Cyt_P450_CS"/>
</dbReference>
<evidence type="ECO:0000256" key="8">
    <source>
        <dbReference type="PIRSR" id="PIRSR602401-1"/>
    </source>
</evidence>
<keyword evidence="12" id="KW-1185">Reference proteome</keyword>
<reference evidence="11" key="2">
    <citation type="submission" date="2022-10" db="EMBL/GenBank/DDBJ databases">
        <authorList>
            <consortium name="ENA_rothamsted_submissions"/>
            <consortium name="culmorum"/>
            <person name="King R."/>
        </authorList>
    </citation>
    <scope>NUCLEOTIDE SEQUENCE</scope>
</reference>
<comment type="cofactor">
    <cofactor evidence="1 8">
        <name>heme</name>
        <dbReference type="ChEBI" id="CHEBI:30413"/>
    </cofactor>
</comment>
<keyword evidence="4 8" id="KW-0479">Metal-binding</keyword>